<sequence>MANDGFTVFAVPEPLCTALAAAGRDRLRATALAWTGAVSEPDDEISLDNAVDLLERLSALASSRVEEQLDLYCWDFAP</sequence>
<reference evidence="2" key="1">
    <citation type="journal article" date="2019" name="Int. J. Syst. Evol. Microbiol.">
        <title>The Global Catalogue of Microorganisms (GCM) 10K type strain sequencing project: providing services to taxonomists for standard genome sequencing and annotation.</title>
        <authorList>
            <consortium name="The Broad Institute Genomics Platform"/>
            <consortium name="The Broad Institute Genome Sequencing Center for Infectious Disease"/>
            <person name="Wu L."/>
            <person name="Ma J."/>
        </authorList>
    </citation>
    <scope>NUCLEOTIDE SEQUENCE [LARGE SCALE GENOMIC DNA]</scope>
    <source>
        <strain evidence="2">JCM 4816</strain>
    </source>
</reference>
<proteinExistence type="predicted"/>
<protein>
    <submittedName>
        <fullName evidence="1">Uncharacterized protein</fullName>
    </submittedName>
</protein>
<dbReference type="Proteomes" id="UP001501455">
    <property type="component" value="Unassembled WGS sequence"/>
</dbReference>
<evidence type="ECO:0000313" key="1">
    <source>
        <dbReference type="EMBL" id="GAA3505512.1"/>
    </source>
</evidence>
<evidence type="ECO:0000313" key="2">
    <source>
        <dbReference type="Proteomes" id="UP001501455"/>
    </source>
</evidence>
<accession>A0ABP6UFU9</accession>
<dbReference type="RefSeq" id="WP_193457081.1">
    <property type="nucleotide sequence ID" value="NZ_BAAAXF010000082.1"/>
</dbReference>
<gene>
    <name evidence="1" type="ORF">GCM10019016_126250</name>
</gene>
<keyword evidence="2" id="KW-1185">Reference proteome</keyword>
<comment type="caution">
    <text evidence="1">The sequence shown here is derived from an EMBL/GenBank/DDBJ whole genome shotgun (WGS) entry which is preliminary data.</text>
</comment>
<dbReference type="EMBL" id="BAAAXF010000082">
    <property type="protein sequence ID" value="GAA3505512.1"/>
    <property type="molecule type" value="Genomic_DNA"/>
</dbReference>
<name>A0ABP6UFU9_9ACTN</name>
<organism evidence="1 2">
    <name type="scientific">Streptomyces prasinosporus</name>
    <dbReference type="NCBI Taxonomy" id="68256"/>
    <lineage>
        <taxon>Bacteria</taxon>
        <taxon>Bacillati</taxon>
        <taxon>Actinomycetota</taxon>
        <taxon>Actinomycetes</taxon>
        <taxon>Kitasatosporales</taxon>
        <taxon>Streptomycetaceae</taxon>
        <taxon>Streptomyces</taxon>
        <taxon>Streptomyces albogriseolus group</taxon>
    </lineage>
</organism>